<dbReference type="InParanoid" id="A0A2J7Q933"/>
<reference evidence="1 2" key="1">
    <citation type="submission" date="2017-12" db="EMBL/GenBank/DDBJ databases">
        <title>Hemimetabolous genomes reveal molecular basis of termite eusociality.</title>
        <authorList>
            <person name="Harrison M.C."/>
            <person name="Jongepier E."/>
            <person name="Robertson H.M."/>
            <person name="Arning N."/>
            <person name="Bitard-Feildel T."/>
            <person name="Chao H."/>
            <person name="Childers C.P."/>
            <person name="Dinh H."/>
            <person name="Doddapaneni H."/>
            <person name="Dugan S."/>
            <person name="Gowin J."/>
            <person name="Greiner C."/>
            <person name="Han Y."/>
            <person name="Hu H."/>
            <person name="Hughes D.S.T."/>
            <person name="Huylmans A.-K."/>
            <person name="Kemena C."/>
            <person name="Kremer L.P.M."/>
            <person name="Lee S.L."/>
            <person name="Lopez-Ezquerra A."/>
            <person name="Mallet L."/>
            <person name="Monroy-Kuhn J.M."/>
            <person name="Moser A."/>
            <person name="Murali S.C."/>
            <person name="Muzny D.M."/>
            <person name="Otani S."/>
            <person name="Piulachs M.-D."/>
            <person name="Poelchau M."/>
            <person name="Qu J."/>
            <person name="Schaub F."/>
            <person name="Wada-Katsumata A."/>
            <person name="Worley K.C."/>
            <person name="Xie Q."/>
            <person name="Ylla G."/>
            <person name="Poulsen M."/>
            <person name="Gibbs R.A."/>
            <person name="Schal C."/>
            <person name="Richards S."/>
            <person name="Belles X."/>
            <person name="Korb J."/>
            <person name="Bornberg-Bauer E."/>
        </authorList>
    </citation>
    <scope>NUCLEOTIDE SEQUENCE [LARGE SCALE GENOMIC DNA]</scope>
    <source>
        <tissue evidence="1">Whole body</tissue>
    </source>
</reference>
<organism evidence="1 2">
    <name type="scientific">Cryptotermes secundus</name>
    <dbReference type="NCBI Taxonomy" id="105785"/>
    <lineage>
        <taxon>Eukaryota</taxon>
        <taxon>Metazoa</taxon>
        <taxon>Ecdysozoa</taxon>
        <taxon>Arthropoda</taxon>
        <taxon>Hexapoda</taxon>
        <taxon>Insecta</taxon>
        <taxon>Pterygota</taxon>
        <taxon>Neoptera</taxon>
        <taxon>Polyneoptera</taxon>
        <taxon>Dictyoptera</taxon>
        <taxon>Blattodea</taxon>
        <taxon>Blattoidea</taxon>
        <taxon>Termitoidae</taxon>
        <taxon>Kalotermitidae</taxon>
        <taxon>Cryptotermitinae</taxon>
        <taxon>Cryptotermes</taxon>
    </lineage>
</organism>
<sequence>MVPVSSLRVESSQFAEGGFYSHQQQYLGFIRPDQVEELLFDFCPGLLMVPVSSLRVESSQFAEGGFYSHQQQYLGFIRPDQVEELLFDFCPDCHKQMSSIPQGAYATWKVRANEGKNQVPNVDNMLSTKRREPEKNTPHQPYYPHVYKKYQEQPPVKYNSKLMNSIWGLYNRYSVHNLKKITEGEEALQGVQQL</sequence>
<gene>
    <name evidence="1" type="ORF">B7P43_G02004</name>
</gene>
<proteinExistence type="predicted"/>
<protein>
    <submittedName>
        <fullName evidence="1">Uncharacterized protein</fullName>
    </submittedName>
</protein>
<evidence type="ECO:0000313" key="2">
    <source>
        <dbReference type="Proteomes" id="UP000235965"/>
    </source>
</evidence>
<accession>A0A2J7Q933</accession>
<keyword evidence="2" id="KW-1185">Reference proteome</keyword>
<dbReference type="EMBL" id="NEVH01016943">
    <property type="protein sequence ID" value="PNF25091.1"/>
    <property type="molecule type" value="Genomic_DNA"/>
</dbReference>
<dbReference type="OrthoDB" id="6479173at2759"/>
<evidence type="ECO:0000313" key="1">
    <source>
        <dbReference type="EMBL" id="PNF25091.1"/>
    </source>
</evidence>
<dbReference type="AlphaFoldDB" id="A0A2J7Q933"/>
<dbReference type="Proteomes" id="UP000235965">
    <property type="component" value="Unassembled WGS sequence"/>
</dbReference>
<name>A0A2J7Q933_9NEOP</name>
<comment type="caution">
    <text evidence="1">The sequence shown here is derived from an EMBL/GenBank/DDBJ whole genome shotgun (WGS) entry which is preliminary data.</text>
</comment>